<name>A0ABT1XI44_9BURK</name>
<evidence type="ECO:0000256" key="4">
    <source>
        <dbReference type="ARBA" id="ARBA00020902"/>
    </source>
</evidence>
<dbReference type="RefSeq" id="WP_257512174.1">
    <property type="nucleotide sequence ID" value="NZ_JANKHG010000017.1"/>
</dbReference>
<evidence type="ECO:0000256" key="2">
    <source>
        <dbReference type="ARBA" id="ARBA00007868"/>
    </source>
</evidence>
<dbReference type="PANTHER" id="PTHR30372">
    <property type="entry name" value="LIPID-A-DISACCHARIDE SYNTHASE"/>
    <property type="match status" value="1"/>
</dbReference>
<evidence type="ECO:0000313" key="13">
    <source>
        <dbReference type="Proteomes" id="UP001165267"/>
    </source>
</evidence>
<evidence type="ECO:0000256" key="11">
    <source>
        <dbReference type="HAMAP-Rule" id="MF_00392"/>
    </source>
</evidence>
<dbReference type="Gene3D" id="3.40.50.2000">
    <property type="entry name" value="Glycogen Phosphorylase B"/>
    <property type="match status" value="1"/>
</dbReference>
<dbReference type="EC" id="2.4.1.182" evidence="3 11"/>
<comment type="similarity">
    <text evidence="2 11">Belongs to the LpxB family.</text>
</comment>
<evidence type="ECO:0000256" key="3">
    <source>
        <dbReference type="ARBA" id="ARBA00012687"/>
    </source>
</evidence>
<evidence type="ECO:0000256" key="8">
    <source>
        <dbReference type="ARBA" id="ARBA00022679"/>
    </source>
</evidence>
<dbReference type="Pfam" id="PF02684">
    <property type="entry name" value="LpxB"/>
    <property type="match status" value="1"/>
</dbReference>
<dbReference type="GO" id="GO:0008915">
    <property type="term" value="F:lipid-A-disaccharide synthase activity"/>
    <property type="evidence" value="ECO:0007669"/>
    <property type="project" value="UniProtKB-EC"/>
</dbReference>
<evidence type="ECO:0000256" key="9">
    <source>
        <dbReference type="ARBA" id="ARBA00023098"/>
    </source>
</evidence>
<keyword evidence="13" id="KW-1185">Reference proteome</keyword>
<comment type="catalytic activity">
    <reaction evidence="10 11">
        <text>a lipid X + a UDP-2-N,3-O-bis[(3R)-3-hydroxyacyl]-alpha-D-glucosamine = a lipid A disaccharide + UDP + H(+)</text>
        <dbReference type="Rhea" id="RHEA:67828"/>
        <dbReference type="ChEBI" id="CHEBI:15378"/>
        <dbReference type="ChEBI" id="CHEBI:58223"/>
        <dbReference type="ChEBI" id="CHEBI:137748"/>
        <dbReference type="ChEBI" id="CHEBI:176338"/>
        <dbReference type="ChEBI" id="CHEBI:176343"/>
        <dbReference type="EC" id="2.4.1.182"/>
    </reaction>
</comment>
<proteinExistence type="inferred from homology"/>
<evidence type="ECO:0000256" key="1">
    <source>
        <dbReference type="ARBA" id="ARBA00002056"/>
    </source>
</evidence>
<comment type="function">
    <text evidence="1 11">Condensation of UDP-2,3-diacylglucosamine and 2,3-diacylglucosamine-1-phosphate to form lipid A disaccharide, a precursor of lipid A, a phosphorylated glycolipid that anchors the lipopolysaccharide to the outer membrane of the cell.</text>
</comment>
<comment type="pathway">
    <text evidence="11">Bacterial outer membrane biogenesis; LPS lipid A biosynthesis.</text>
</comment>
<dbReference type="HAMAP" id="MF_00392">
    <property type="entry name" value="LpxB"/>
    <property type="match status" value="1"/>
</dbReference>
<evidence type="ECO:0000256" key="6">
    <source>
        <dbReference type="ARBA" id="ARBA00022556"/>
    </source>
</evidence>
<evidence type="ECO:0000256" key="7">
    <source>
        <dbReference type="ARBA" id="ARBA00022676"/>
    </source>
</evidence>
<keyword evidence="9 11" id="KW-0443">Lipid metabolism</keyword>
<keyword evidence="8 11" id="KW-0808">Transferase</keyword>
<protein>
    <recommendedName>
        <fullName evidence="4 11">Lipid-A-disaccharide synthase</fullName>
        <ecNumber evidence="3 11">2.4.1.182</ecNumber>
    </recommendedName>
</protein>
<dbReference type="PANTHER" id="PTHR30372:SF4">
    <property type="entry name" value="LIPID-A-DISACCHARIDE SYNTHASE, MITOCHONDRIAL-RELATED"/>
    <property type="match status" value="1"/>
</dbReference>
<dbReference type="InterPro" id="IPR003835">
    <property type="entry name" value="Glyco_trans_19"/>
</dbReference>
<evidence type="ECO:0000256" key="5">
    <source>
        <dbReference type="ARBA" id="ARBA00022516"/>
    </source>
</evidence>
<accession>A0ABT1XI44</accession>
<dbReference type="EMBL" id="JANKHG010000017">
    <property type="protein sequence ID" value="MCR2746968.1"/>
    <property type="molecule type" value="Genomic_DNA"/>
</dbReference>
<evidence type="ECO:0000313" key="12">
    <source>
        <dbReference type="EMBL" id="MCR2746968.1"/>
    </source>
</evidence>
<evidence type="ECO:0000256" key="10">
    <source>
        <dbReference type="ARBA" id="ARBA00048975"/>
    </source>
</evidence>
<dbReference type="SUPFAM" id="SSF53756">
    <property type="entry name" value="UDP-Glycosyltransferase/glycogen phosphorylase"/>
    <property type="match status" value="1"/>
</dbReference>
<dbReference type="NCBIfam" id="TIGR00215">
    <property type="entry name" value="lpxB"/>
    <property type="match status" value="1"/>
</dbReference>
<keyword evidence="7 11" id="KW-0328">Glycosyltransferase</keyword>
<organism evidence="12 13">
    <name type="scientific">Limnobacter parvus</name>
    <dbReference type="NCBI Taxonomy" id="2939690"/>
    <lineage>
        <taxon>Bacteria</taxon>
        <taxon>Pseudomonadati</taxon>
        <taxon>Pseudomonadota</taxon>
        <taxon>Betaproteobacteria</taxon>
        <taxon>Burkholderiales</taxon>
        <taxon>Burkholderiaceae</taxon>
        <taxon>Limnobacter</taxon>
    </lineage>
</organism>
<dbReference type="Proteomes" id="UP001165267">
    <property type="component" value="Unassembled WGS sequence"/>
</dbReference>
<sequence length="389" mass="43023">MTKYPSSSPSAQVDLAIAVGEASGDWIGALAIEHLIQNQPLQMEGIAGPKLRELGVNPLHGSEELSVRGYVEVIRHLPRLLKMRKNLIEHWSTVRRPKVFVGVDAPDFTLNLELALRESGVPTVHLVCPSIWAWRMERIHKIKAACSHVLCIFPFEPEILAKEGISATYIGHPMAALVPEIIDQNAHRAKLNLQNEGQLLAVLPGSRGAEVKHIGPAFLHAAVELLKHKPNLRFVTPMPPASELLALFKAMIPLELLDRWTLVEGKSHECMAAADAVMLASGTATLEAMMYRKPMVIAYKMPWLSYQMMKGKGYMPYVGLPNILLNEFAVPELLQDEATPQALAKAALFQLDNDANRQRLENLFAEQHQRLLKPSGEIAGSVIQQVING</sequence>
<comment type="caution">
    <text evidence="12">The sequence shown here is derived from an EMBL/GenBank/DDBJ whole genome shotgun (WGS) entry which is preliminary data.</text>
</comment>
<gene>
    <name evidence="11 12" type="primary">lpxB</name>
    <name evidence="12" type="ORF">NSP04_09935</name>
</gene>
<keyword evidence="6 11" id="KW-0441">Lipid A biosynthesis</keyword>
<keyword evidence="5 11" id="KW-0444">Lipid biosynthesis</keyword>
<reference evidence="12" key="1">
    <citation type="submission" date="2022-07" db="EMBL/GenBank/DDBJ databases">
        <authorList>
            <person name="Xamxidin M."/>
        </authorList>
    </citation>
    <scope>NUCLEOTIDE SEQUENCE</scope>
    <source>
        <strain evidence="12">YS8-69</strain>
    </source>
</reference>